<dbReference type="Proteomes" id="UP000011134">
    <property type="component" value="Unassembled WGS sequence"/>
</dbReference>
<dbReference type="AlphaFoldDB" id="L8JC98"/>
<evidence type="ECO:0000313" key="2">
    <source>
        <dbReference type="Proteomes" id="UP000011134"/>
    </source>
</evidence>
<protein>
    <submittedName>
        <fullName evidence="1">Uncharacterized protein</fullName>
    </submittedName>
</protein>
<dbReference type="PATRIC" id="fig|1056511.3.peg.993"/>
<sequence length="55" mass="5639">MSLAGVVGTAQGLCEGKPCIKVYVIQNTPALSHKIPSSLEGYPVKIEATGPISAL</sequence>
<accession>L8JC98</accession>
<reference evidence="1 2" key="1">
    <citation type="submission" date="2012-12" db="EMBL/GenBank/DDBJ databases">
        <title>Genome Assembly of Photobacterium sp. AK15.</title>
        <authorList>
            <person name="Khatri I."/>
            <person name="Vaidya B."/>
            <person name="Srinivas T.N.R."/>
            <person name="Subramanian S."/>
            <person name="Pinnaka A."/>
        </authorList>
    </citation>
    <scope>NUCLEOTIDE SEQUENCE [LARGE SCALE GENOMIC DNA]</scope>
    <source>
        <strain evidence="1 2">AK15</strain>
    </source>
</reference>
<comment type="caution">
    <text evidence="1">The sequence shown here is derived from an EMBL/GenBank/DDBJ whole genome shotgun (WGS) entry which is preliminary data.</text>
</comment>
<keyword evidence="2" id="KW-1185">Reference proteome</keyword>
<proteinExistence type="predicted"/>
<evidence type="ECO:0000313" key="1">
    <source>
        <dbReference type="EMBL" id="ELR66465.1"/>
    </source>
</evidence>
<name>L8JC98_9GAMM</name>
<gene>
    <name evidence="1" type="ORF">C942_04163</name>
</gene>
<organism evidence="1 2">
    <name type="scientific">Photobacterium marinum</name>
    <dbReference type="NCBI Taxonomy" id="1056511"/>
    <lineage>
        <taxon>Bacteria</taxon>
        <taxon>Pseudomonadati</taxon>
        <taxon>Pseudomonadota</taxon>
        <taxon>Gammaproteobacteria</taxon>
        <taxon>Vibrionales</taxon>
        <taxon>Vibrionaceae</taxon>
        <taxon>Photobacterium</taxon>
    </lineage>
</organism>
<dbReference type="EMBL" id="AMZO01000006">
    <property type="protein sequence ID" value="ELR66465.1"/>
    <property type="molecule type" value="Genomic_DNA"/>
</dbReference>